<keyword evidence="2" id="KW-0813">Transport</keyword>
<evidence type="ECO:0000256" key="2">
    <source>
        <dbReference type="ARBA" id="ARBA00022448"/>
    </source>
</evidence>
<evidence type="ECO:0000313" key="6">
    <source>
        <dbReference type="Proteomes" id="UP000306196"/>
    </source>
</evidence>
<dbReference type="SUPFAM" id="SSF53850">
    <property type="entry name" value="Periplasmic binding protein-like II"/>
    <property type="match status" value="2"/>
</dbReference>
<proteinExistence type="inferred from homology"/>
<dbReference type="EMBL" id="VAUV01000008">
    <property type="protein sequence ID" value="TLD70556.1"/>
    <property type="molecule type" value="Genomic_DNA"/>
</dbReference>
<reference evidence="5 6" key="1">
    <citation type="submission" date="2019-05" db="EMBL/GenBank/DDBJ databases">
        <title>Verrucobacter flavum gen. nov., sp. nov. a new member of the family Verrucomicrobiaceae.</title>
        <authorList>
            <person name="Szuroczki S."/>
            <person name="Abbaszade G."/>
            <person name="Szabo A."/>
            <person name="Felfoldi T."/>
            <person name="Schumann P."/>
            <person name="Boka K."/>
            <person name="Keki Z."/>
            <person name="Toumi M."/>
            <person name="Toth E."/>
        </authorList>
    </citation>
    <scope>NUCLEOTIDE SEQUENCE [LARGE SCALE GENOMIC DNA]</scope>
    <source>
        <strain evidence="5 6">MG-N-17</strain>
    </source>
</reference>
<dbReference type="InterPro" id="IPR030678">
    <property type="entry name" value="Peptide/Ni-bd"/>
</dbReference>
<evidence type="ECO:0000313" key="5">
    <source>
        <dbReference type="EMBL" id="TLD70556.1"/>
    </source>
</evidence>
<dbReference type="Gene3D" id="3.90.76.10">
    <property type="entry name" value="Dipeptide-binding Protein, Domain 1"/>
    <property type="match status" value="1"/>
</dbReference>
<dbReference type="GO" id="GO:1904680">
    <property type="term" value="F:peptide transmembrane transporter activity"/>
    <property type="evidence" value="ECO:0007669"/>
    <property type="project" value="TreeGrafter"/>
</dbReference>
<dbReference type="AlphaFoldDB" id="A0A5R8KE23"/>
<protein>
    <recommendedName>
        <fullName evidence="4">Solute-binding protein family 5 domain-containing protein</fullName>
    </recommendedName>
</protein>
<feature type="domain" description="Solute-binding protein family 5" evidence="4">
    <location>
        <begin position="242"/>
        <end position="581"/>
    </location>
</feature>
<dbReference type="OrthoDB" id="9796817at2"/>
<accession>A0A5R8KE23</accession>
<dbReference type="GO" id="GO:0015833">
    <property type="term" value="P:peptide transport"/>
    <property type="evidence" value="ECO:0007669"/>
    <property type="project" value="TreeGrafter"/>
</dbReference>
<keyword evidence="6" id="KW-1185">Reference proteome</keyword>
<sequence length="666" mass="74032">MLWTRWIIFGLPTLLALLIVWAALQSVASRDSGGDELVVASGEGVPPTLNPFLPMTTVDREVAALVHEPLLRIGATGELEGALASSWSWTQQTRFWFSNASFATKAAAKLKALSPEQWQLWQLQEAVAVDAELRLQLSAVNTTTGPAVHELISEFGPLPVEVLRVELNGEAREHHEFFMSGAVEAAQVKGVRFEGSTAYELQVSGETVKFFEELNKYFRNLPDLEARLRFVRRVPMQDRPRLEWALREDAVFQDGSAVTAADVEASVNLVLSQGWPVDGVEALRLIEAWDTSAPRRPRVTFREVYGPALMAFVDLPVLPHRWVEAYAKRVAAGENPFIDLPPVGAGIFQLDGDVERSLFLSRKGGGARVQFLLDQNPMSIRAGFAMNRVDVFWPGSGSTAMLDRERGVTLRSAPPRNRLLVMWNCRKAPLNDLRVREALALGLDREALVQEWLQGQGSVVEGIFQPGLWFAANVPNQAVDRAKARQMLYDAGWVPDAAGMLSKNGSALRIELLTVAGNAQRINLATRLQELWRELGVELVVKAVPWDEMLDRQLPSRQFDAALMGLNFERSWDQMEFWHSSRARRGMNFAGIEDGGLDTLLTALRVEQDPVKVGELAQDLETRLLALHPFLSLFAGGNVVALRENALPETQIGNGFNLRQILEAQR</sequence>
<dbReference type="Gene3D" id="3.40.190.10">
    <property type="entry name" value="Periplasmic binding protein-like II"/>
    <property type="match status" value="2"/>
</dbReference>
<dbReference type="Proteomes" id="UP000306196">
    <property type="component" value="Unassembled WGS sequence"/>
</dbReference>
<evidence type="ECO:0000256" key="1">
    <source>
        <dbReference type="ARBA" id="ARBA00005695"/>
    </source>
</evidence>
<dbReference type="PANTHER" id="PTHR30290">
    <property type="entry name" value="PERIPLASMIC BINDING COMPONENT OF ABC TRANSPORTER"/>
    <property type="match status" value="1"/>
</dbReference>
<dbReference type="GO" id="GO:0043190">
    <property type="term" value="C:ATP-binding cassette (ABC) transporter complex"/>
    <property type="evidence" value="ECO:0007669"/>
    <property type="project" value="InterPro"/>
</dbReference>
<comment type="similarity">
    <text evidence="1">Belongs to the bacterial solute-binding protein 5 family.</text>
</comment>
<dbReference type="PANTHER" id="PTHR30290:SF9">
    <property type="entry name" value="OLIGOPEPTIDE-BINDING PROTEIN APPA"/>
    <property type="match status" value="1"/>
</dbReference>
<evidence type="ECO:0000259" key="4">
    <source>
        <dbReference type="Pfam" id="PF00496"/>
    </source>
</evidence>
<dbReference type="Gene3D" id="3.10.105.10">
    <property type="entry name" value="Dipeptide-binding Protein, Domain 3"/>
    <property type="match status" value="1"/>
</dbReference>
<dbReference type="GO" id="GO:0030288">
    <property type="term" value="C:outer membrane-bounded periplasmic space"/>
    <property type="evidence" value="ECO:0007669"/>
    <property type="project" value="UniProtKB-ARBA"/>
</dbReference>
<dbReference type="RefSeq" id="WP_138086613.1">
    <property type="nucleotide sequence ID" value="NZ_VAUV01000008.1"/>
</dbReference>
<name>A0A5R8KE23_9BACT</name>
<dbReference type="Pfam" id="PF00496">
    <property type="entry name" value="SBP_bac_5"/>
    <property type="match status" value="1"/>
</dbReference>
<gene>
    <name evidence="5" type="ORF">FEM03_12595</name>
</gene>
<dbReference type="InterPro" id="IPR039424">
    <property type="entry name" value="SBP_5"/>
</dbReference>
<keyword evidence="3" id="KW-0732">Signal</keyword>
<evidence type="ECO:0000256" key="3">
    <source>
        <dbReference type="ARBA" id="ARBA00022729"/>
    </source>
</evidence>
<dbReference type="InterPro" id="IPR000914">
    <property type="entry name" value="SBP_5_dom"/>
</dbReference>
<organism evidence="5 6">
    <name type="scientific">Phragmitibacter flavus</name>
    <dbReference type="NCBI Taxonomy" id="2576071"/>
    <lineage>
        <taxon>Bacteria</taxon>
        <taxon>Pseudomonadati</taxon>
        <taxon>Verrucomicrobiota</taxon>
        <taxon>Verrucomicrobiia</taxon>
        <taxon>Verrucomicrobiales</taxon>
        <taxon>Verrucomicrobiaceae</taxon>
        <taxon>Phragmitibacter</taxon>
    </lineage>
</organism>
<comment type="caution">
    <text evidence="5">The sequence shown here is derived from an EMBL/GenBank/DDBJ whole genome shotgun (WGS) entry which is preliminary data.</text>
</comment>
<dbReference type="PIRSF" id="PIRSF002741">
    <property type="entry name" value="MppA"/>
    <property type="match status" value="1"/>
</dbReference>